<evidence type="ECO:0008006" key="3">
    <source>
        <dbReference type="Google" id="ProtNLM"/>
    </source>
</evidence>
<reference evidence="1 2" key="1">
    <citation type="submission" date="2024-04" db="EMBL/GenBank/DDBJ databases">
        <title>Tritrichomonas musculus Genome.</title>
        <authorList>
            <person name="Alves-Ferreira E."/>
            <person name="Grigg M."/>
            <person name="Lorenzi H."/>
            <person name="Galac M."/>
        </authorList>
    </citation>
    <scope>NUCLEOTIDE SEQUENCE [LARGE SCALE GENOMIC DNA]</scope>
    <source>
        <strain evidence="1 2">EAF2021</strain>
    </source>
</reference>
<proteinExistence type="predicted"/>
<sequence length="275" mass="32435">MQNDIITLICRLTPAKPEMETLPGEILQTLKQTLKSDPSLNQPAFSFIQQRAKHQSMQVRLLLFQLVDYIFCRSAHFRSIFCRSYVLPFMMNFTTNLPPPERLANKLKAIVKVDILQWCQKYGHIYKQLNILQKEINPKMSLEEKTKIDHETYINDLADVFILQYTHFFNEMQFIIDLTDKNKSDFVMASEEYQEIVLEQIKERKNELEKCEKAINKLKLKMVLYHVEGKVKDKVLGLYNKYTQIEEAARQIGAFDDEFEDVFSDDDEKNSNDED</sequence>
<dbReference type="PANTHER" id="PTHR28670:SF1">
    <property type="entry name" value="UV-STIMULATED SCAFFOLD PROTEIN A"/>
    <property type="match status" value="1"/>
</dbReference>
<name>A0ABR2IMG4_9EUKA</name>
<dbReference type="InterPro" id="IPR018610">
    <property type="entry name" value="UVSSA"/>
</dbReference>
<organism evidence="1 2">
    <name type="scientific">Tritrichomonas musculus</name>
    <dbReference type="NCBI Taxonomy" id="1915356"/>
    <lineage>
        <taxon>Eukaryota</taxon>
        <taxon>Metamonada</taxon>
        <taxon>Parabasalia</taxon>
        <taxon>Tritrichomonadida</taxon>
        <taxon>Tritrichomonadidae</taxon>
        <taxon>Tritrichomonas</taxon>
    </lineage>
</organism>
<protein>
    <recommendedName>
        <fullName evidence="3">VHS domain-containing protein</fullName>
    </recommendedName>
</protein>
<comment type="caution">
    <text evidence="1">The sequence shown here is derived from an EMBL/GenBank/DDBJ whole genome shotgun (WGS) entry which is preliminary data.</text>
</comment>
<evidence type="ECO:0000313" key="2">
    <source>
        <dbReference type="Proteomes" id="UP001470230"/>
    </source>
</evidence>
<keyword evidence="2" id="KW-1185">Reference proteome</keyword>
<dbReference type="Pfam" id="PF20867">
    <property type="entry name" value="UVSSA_N"/>
    <property type="match status" value="1"/>
</dbReference>
<dbReference type="PANTHER" id="PTHR28670">
    <property type="entry name" value="UV-STIMULATED SCAFFOLD PROTEIN A"/>
    <property type="match status" value="1"/>
</dbReference>
<dbReference type="EMBL" id="JAPFFF010000016">
    <property type="protein sequence ID" value="KAK8865211.1"/>
    <property type="molecule type" value="Genomic_DNA"/>
</dbReference>
<dbReference type="Proteomes" id="UP001470230">
    <property type="component" value="Unassembled WGS sequence"/>
</dbReference>
<gene>
    <name evidence="1" type="ORF">M9Y10_010748</name>
</gene>
<dbReference type="InterPro" id="IPR049408">
    <property type="entry name" value="UVSSA_N_a-solenoid_rpt"/>
</dbReference>
<evidence type="ECO:0000313" key="1">
    <source>
        <dbReference type="EMBL" id="KAK8865211.1"/>
    </source>
</evidence>
<accession>A0ABR2IMG4</accession>